<dbReference type="PANTHER" id="PTHR33116">
    <property type="entry name" value="REVERSE TRANSCRIPTASE ZINC-BINDING DOMAIN-CONTAINING PROTEIN-RELATED-RELATED"/>
    <property type="match status" value="1"/>
</dbReference>
<comment type="caution">
    <text evidence="1">The sequence shown here is derived from an EMBL/GenBank/DDBJ whole genome shotgun (WGS) entry which is preliminary data.</text>
</comment>
<proteinExistence type="predicted"/>
<accession>A0AAV3RTZ5</accession>
<reference evidence="1 2" key="1">
    <citation type="submission" date="2024-01" db="EMBL/GenBank/DDBJ databases">
        <title>The complete chloroplast genome sequence of Lithospermum erythrorhizon: insights into the phylogenetic relationship among Boraginaceae species and the maternal lineages of purple gromwells.</title>
        <authorList>
            <person name="Okada T."/>
            <person name="Watanabe K."/>
        </authorList>
    </citation>
    <scope>NUCLEOTIDE SEQUENCE [LARGE SCALE GENOMIC DNA]</scope>
</reference>
<keyword evidence="2" id="KW-1185">Reference proteome</keyword>
<gene>
    <name evidence="1" type="ORF">LIER_31633</name>
</gene>
<protein>
    <submittedName>
        <fullName evidence="1">Uncharacterized protein</fullName>
    </submittedName>
</protein>
<dbReference type="EMBL" id="BAABME010011827">
    <property type="protein sequence ID" value="GAA0184345.1"/>
    <property type="molecule type" value="Genomic_DNA"/>
</dbReference>
<dbReference type="AlphaFoldDB" id="A0AAV3RTZ5"/>
<sequence length="127" mass="14326">MRILGDYELASGQKINRSKCSVSFDSATIVEVRRSVGTILGMREVSDQRKFLGLPSKIGRSKREVFNFLSGRLEDRLRGWKGKVLSHAGKEVMIKSVTSAIPICVMNYFKLTFVIIDNLNSSMAKFY</sequence>
<dbReference type="PANTHER" id="PTHR33116:SF86">
    <property type="entry name" value="REVERSE TRANSCRIPTASE DOMAIN-CONTAINING PROTEIN"/>
    <property type="match status" value="1"/>
</dbReference>
<dbReference type="Proteomes" id="UP001454036">
    <property type="component" value="Unassembled WGS sequence"/>
</dbReference>
<evidence type="ECO:0000313" key="2">
    <source>
        <dbReference type="Proteomes" id="UP001454036"/>
    </source>
</evidence>
<organism evidence="1 2">
    <name type="scientific">Lithospermum erythrorhizon</name>
    <name type="common">Purple gromwell</name>
    <name type="synonym">Lithospermum officinale var. erythrorhizon</name>
    <dbReference type="NCBI Taxonomy" id="34254"/>
    <lineage>
        <taxon>Eukaryota</taxon>
        <taxon>Viridiplantae</taxon>
        <taxon>Streptophyta</taxon>
        <taxon>Embryophyta</taxon>
        <taxon>Tracheophyta</taxon>
        <taxon>Spermatophyta</taxon>
        <taxon>Magnoliopsida</taxon>
        <taxon>eudicotyledons</taxon>
        <taxon>Gunneridae</taxon>
        <taxon>Pentapetalae</taxon>
        <taxon>asterids</taxon>
        <taxon>lamiids</taxon>
        <taxon>Boraginales</taxon>
        <taxon>Boraginaceae</taxon>
        <taxon>Boraginoideae</taxon>
        <taxon>Lithospermeae</taxon>
        <taxon>Lithospermum</taxon>
    </lineage>
</organism>
<name>A0AAV3RTZ5_LITER</name>
<evidence type="ECO:0000313" key="1">
    <source>
        <dbReference type="EMBL" id="GAA0184345.1"/>
    </source>
</evidence>